<dbReference type="FunFam" id="3.40.30.10:FF:000245">
    <property type="entry name" value="Thioredoxin"/>
    <property type="match status" value="1"/>
</dbReference>
<dbReference type="PROSITE" id="PS00194">
    <property type="entry name" value="THIOREDOXIN_1"/>
    <property type="match status" value="1"/>
</dbReference>
<evidence type="ECO:0000256" key="1">
    <source>
        <dbReference type="ARBA" id="ARBA00023157"/>
    </source>
</evidence>
<keyword evidence="1" id="KW-1015">Disulfide bond</keyword>
<dbReference type="PROSITE" id="PS51352">
    <property type="entry name" value="THIOREDOXIN_2"/>
    <property type="match status" value="2"/>
</dbReference>
<dbReference type="InterPro" id="IPR013766">
    <property type="entry name" value="Thioredoxin_domain"/>
</dbReference>
<dbReference type="AlphaFoldDB" id="A0AAV7Z5U0"/>
<name>A0AAV7Z5U0_9EUKA</name>
<dbReference type="Proteomes" id="UP001146793">
    <property type="component" value="Unassembled WGS sequence"/>
</dbReference>
<sequence>MDLGMLLKLLGQGQGGEEDHGNVIMIKNLDDYNKHTKSGIVVVDFFAAWCMPCKLVGPVFVELSKKYPDVKFLKVDVDQQHEIAKKEKVRSMPTFHFYKGGEKVDSFSGADPVRIEETVKELGGVMDNEWKEKENKKLEKQKKEEKEKTQNEDHGNVKMPHSKEELMKIFDEADGKLVVIDFYAAWCGPCKRIGPVFVEMSKEFEDVVFVKINVDTNPNLCDQCRIRSIPAFCLFHKVKKQYKKFEQMVGANVEKLRSLIVNNK</sequence>
<protein>
    <submittedName>
        <fullName evidence="4">Thioredoxin-like protein</fullName>
    </submittedName>
</protein>
<proteinExistence type="predicted"/>
<dbReference type="SUPFAM" id="SSF52833">
    <property type="entry name" value="Thioredoxin-like"/>
    <property type="match status" value="2"/>
</dbReference>
<feature type="domain" description="Thioredoxin" evidence="3">
    <location>
        <begin position="137"/>
        <end position="264"/>
    </location>
</feature>
<dbReference type="Pfam" id="PF00085">
    <property type="entry name" value="Thioredoxin"/>
    <property type="match status" value="2"/>
</dbReference>
<evidence type="ECO:0000313" key="5">
    <source>
        <dbReference type="Proteomes" id="UP001146793"/>
    </source>
</evidence>
<evidence type="ECO:0000256" key="2">
    <source>
        <dbReference type="SAM" id="MobiDB-lite"/>
    </source>
</evidence>
<dbReference type="Gene3D" id="3.40.30.10">
    <property type="entry name" value="Glutaredoxin"/>
    <property type="match status" value="2"/>
</dbReference>
<feature type="region of interest" description="Disordered" evidence="2">
    <location>
        <begin position="133"/>
        <end position="158"/>
    </location>
</feature>
<dbReference type="PANTHER" id="PTHR46115">
    <property type="entry name" value="THIOREDOXIN-LIKE PROTEIN 1"/>
    <property type="match status" value="1"/>
</dbReference>
<evidence type="ECO:0000259" key="3">
    <source>
        <dbReference type="PROSITE" id="PS51352"/>
    </source>
</evidence>
<evidence type="ECO:0000313" key="4">
    <source>
        <dbReference type="EMBL" id="KAJ3436505.1"/>
    </source>
</evidence>
<dbReference type="InterPro" id="IPR036249">
    <property type="entry name" value="Thioredoxin-like_sf"/>
</dbReference>
<dbReference type="CDD" id="cd02947">
    <property type="entry name" value="TRX_family"/>
    <property type="match status" value="2"/>
</dbReference>
<dbReference type="PRINTS" id="PR00421">
    <property type="entry name" value="THIOREDOXIN"/>
</dbReference>
<comment type="caution">
    <text evidence="4">The sequence shown here is derived from an EMBL/GenBank/DDBJ whole genome shotgun (WGS) entry which is preliminary data.</text>
</comment>
<organism evidence="4 5">
    <name type="scientific">Anaeramoeba flamelloides</name>
    <dbReference type="NCBI Taxonomy" id="1746091"/>
    <lineage>
        <taxon>Eukaryota</taxon>
        <taxon>Metamonada</taxon>
        <taxon>Anaeramoebidae</taxon>
        <taxon>Anaeramoeba</taxon>
    </lineage>
</organism>
<dbReference type="EMBL" id="JANTQA010000036">
    <property type="protein sequence ID" value="KAJ3436505.1"/>
    <property type="molecule type" value="Genomic_DNA"/>
</dbReference>
<feature type="domain" description="Thioredoxin" evidence="3">
    <location>
        <begin position="1"/>
        <end position="124"/>
    </location>
</feature>
<accession>A0AAV7Z5U0</accession>
<reference evidence="4" key="1">
    <citation type="submission" date="2022-08" db="EMBL/GenBank/DDBJ databases">
        <title>Novel sulphate-reducing endosymbionts in the free-living metamonad Anaeramoeba.</title>
        <authorList>
            <person name="Jerlstrom-Hultqvist J."/>
            <person name="Cepicka I."/>
            <person name="Gallot-Lavallee L."/>
            <person name="Salas-Leiva D."/>
            <person name="Curtis B.A."/>
            <person name="Zahonova K."/>
            <person name="Pipaliya S."/>
            <person name="Dacks J."/>
            <person name="Roger A.J."/>
        </authorList>
    </citation>
    <scope>NUCLEOTIDE SEQUENCE</scope>
    <source>
        <strain evidence="4">Busselton2</strain>
    </source>
</reference>
<dbReference type="InterPro" id="IPR017937">
    <property type="entry name" value="Thioredoxin_CS"/>
</dbReference>
<gene>
    <name evidence="4" type="ORF">M0812_18563</name>
</gene>